<sequence length="190" mass="21558">MVLFKAPTTLLEWLALGRASPFQGLIAARYSFMVCQSSIRLTHGKQAINDDDYDKYIKYSYAIESLGKLPHSLALNLSLSLTTHKRDVISSPKIAKGNCLSVSNLFCHLGLLYLIYIIASVSNRISPYVDTQETSSFRCAFHILTSSHQLKQDDMIYLQHSSIHQNLYEYNILHVFTVWNVEEVVALQVN</sequence>
<evidence type="ECO:0000313" key="2">
    <source>
        <dbReference type="Proteomes" id="UP001162480"/>
    </source>
</evidence>
<dbReference type="EMBL" id="OX597815">
    <property type="protein sequence ID" value="CAI9717132.1"/>
    <property type="molecule type" value="Genomic_DNA"/>
</dbReference>
<keyword evidence="2" id="KW-1185">Reference proteome</keyword>
<evidence type="ECO:0000313" key="1">
    <source>
        <dbReference type="EMBL" id="CAI9717132.1"/>
    </source>
</evidence>
<dbReference type="AlphaFoldDB" id="A0AA36ALD6"/>
<name>A0AA36ALD6_OCTVU</name>
<organism evidence="1 2">
    <name type="scientific">Octopus vulgaris</name>
    <name type="common">Common octopus</name>
    <dbReference type="NCBI Taxonomy" id="6645"/>
    <lineage>
        <taxon>Eukaryota</taxon>
        <taxon>Metazoa</taxon>
        <taxon>Spiralia</taxon>
        <taxon>Lophotrochozoa</taxon>
        <taxon>Mollusca</taxon>
        <taxon>Cephalopoda</taxon>
        <taxon>Coleoidea</taxon>
        <taxon>Octopodiformes</taxon>
        <taxon>Octopoda</taxon>
        <taxon>Incirrata</taxon>
        <taxon>Octopodidae</taxon>
        <taxon>Octopus</taxon>
    </lineage>
</organism>
<proteinExistence type="predicted"/>
<reference evidence="1" key="1">
    <citation type="submission" date="2023-08" db="EMBL/GenBank/DDBJ databases">
        <authorList>
            <person name="Alioto T."/>
            <person name="Alioto T."/>
            <person name="Gomez Garrido J."/>
        </authorList>
    </citation>
    <scope>NUCLEOTIDE SEQUENCE</scope>
</reference>
<gene>
    <name evidence="1" type="ORF">OCTVUL_1B019661</name>
</gene>
<accession>A0AA36ALD6</accession>
<dbReference type="Proteomes" id="UP001162480">
    <property type="component" value="Chromosome 2"/>
</dbReference>
<protein>
    <submittedName>
        <fullName evidence="1">Uncharacterized protein</fullName>
    </submittedName>
</protein>